<keyword evidence="3" id="KW-1185">Reference proteome</keyword>
<dbReference type="InterPro" id="IPR023614">
    <property type="entry name" value="Porin_dom_sf"/>
</dbReference>
<feature type="signal peptide" evidence="1">
    <location>
        <begin position="1"/>
        <end position="18"/>
    </location>
</feature>
<dbReference type="RefSeq" id="WP_386366621.1">
    <property type="nucleotide sequence ID" value="NZ_JBHRXZ010000024.1"/>
</dbReference>
<evidence type="ECO:0000313" key="3">
    <source>
        <dbReference type="Proteomes" id="UP001595630"/>
    </source>
</evidence>
<name>A0ABV7TCZ3_9GAMM</name>
<dbReference type="Proteomes" id="UP001595630">
    <property type="component" value="Unassembled WGS sequence"/>
</dbReference>
<dbReference type="Pfam" id="PF07396">
    <property type="entry name" value="Porin_O_P"/>
    <property type="match status" value="1"/>
</dbReference>
<gene>
    <name evidence="2" type="ORF">ACFOMF_15830</name>
</gene>
<protein>
    <submittedName>
        <fullName evidence="2">OprO/OprP family phosphate-selective porin</fullName>
    </submittedName>
</protein>
<dbReference type="InterPro" id="IPR010870">
    <property type="entry name" value="Porin_O/P"/>
</dbReference>
<evidence type="ECO:0000313" key="2">
    <source>
        <dbReference type="EMBL" id="MFC3609248.1"/>
    </source>
</evidence>
<comment type="caution">
    <text evidence="2">The sequence shown here is derived from an EMBL/GenBank/DDBJ whole genome shotgun (WGS) entry which is preliminary data.</text>
</comment>
<dbReference type="EMBL" id="JBHRXZ010000024">
    <property type="protein sequence ID" value="MFC3609248.1"/>
    <property type="molecule type" value="Genomic_DNA"/>
</dbReference>
<accession>A0ABV7TCZ3</accession>
<sequence>MNRFALLFLPLAAGTAVAENLEFEVGGRIQADLSRFDGLYSNDGSAQNTAYFRRVYLETSTIHGDWELVFNYDFSLNQGTRRDGHIHEALVEYSGVEGLELRFGRFDPHFGLENAISSSWNTALERSQGYDMANWANSHDNGLGLQALAELGDSTQVVAGIYRKNANDDGDHANQFNLRAVFAPRHQAGDVLHAGVSFARRDLDRIGNADVRYRSPLGFYGVETASGFDAGSEGNEPLLGGSDDADRGTWSHDRAWNLEAAWASGPLSLQAEYLRRDTRARGVTRDLAGRSWYVQVAYTLTGEAREYELADFSRISPDNAGLGAWELYYRYGRMDVEDDNLEVDETRTPGDASARLHTLGVNWYASESVRLGLMYVHARLERVTNEAGDDTGDGVVLRAQYTF</sequence>
<reference evidence="3" key="1">
    <citation type="journal article" date="2019" name="Int. J. Syst. Evol. Microbiol.">
        <title>The Global Catalogue of Microorganisms (GCM) 10K type strain sequencing project: providing services to taxonomists for standard genome sequencing and annotation.</title>
        <authorList>
            <consortium name="The Broad Institute Genomics Platform"/>
            <consortium name="The Broad Institute Genome Sequencing Center for Infectious Disease"/>
            <person name="Wu L."/>
            <person name="Ma J."/>
        </authorList>
    </citation>
    <scope>NUCLEOTIDE SEQUENCE [LARGE SCALE GENOMIC DNA]</scope>
    <source>
        <strain evidence="3">KCTC 42447</strain>
    </source>
</reference>
<evidence type="ECO:0000256" key="1">
    <source>
        <dbReference type="SAM" id="SignalP"/>
    </source>
</evidence>
<dbReference type="SUPFAM" id="SSF56935">
    <property type="entry name" value="Porins"/>
    <property type="match status" value="1"/>
</dbReference>
<organism evidence="2 3">
    <name type="scientific">Stutzerimonas tarimensis</name>
    <dbReference type="NCBI Taxonomy" id="1507735"/>
    <lineage>
        <taxon>Bacteria</taxon>
        <taxon>Pseudomonadati</taxon>
        <taxon>Pseudomonadota</taxon>
        <taxon>Gammaproteobacteria</taxon>
        <taxon>Pseudomonadales</taxon>
        <taxon>Pseudomonadaceae</taxon>
        <taxon>Stutzerimonas</taxon>
    </lineage>
</organism>
<keyword evidence="1" id="KW-0732">Signal</keyword>
<proteinExistence type="predicted"/>
<feature type="chain" id="PRO_5045849588" evidence="1">
    <location>
        <begin position="19"/>
        <end position="403"/>
    </location>
</feature>
<dbReference type="Gene3D" id="2.40.160.10">
    <property type="entry name" value="Porin"/>
    <property type="match status" value="1"/>
</dbReference>